<evidence type="ECO:0000313" key="1">
    <source>
        <dbReference type="EMBL" id="SFV70903.1"/>
    </source>
</evidence>
<organism evidence="1">
    <name type="scientific">hydrothermal vent metagenome</name>
    <dbReference type="NCBI Taxonomy" id="652676"/>
    <lineage>
        <taxon>unclassified sequences</taxon>
        <taxon>metagenomes</taxon>
        <taxon>ecological metagenomes</taxon>
    </lineage>
</organism>
<sequence>MFVDYKKIENIVSAEVEKTMNNLIAGSLNNYLEELRDLISEEQELINMTARKTIERIKDPIKNLENIQSRFYLMQIENKKLIDEIRKRDAIIERKTKQLQKKIKNEV</sequence>
<protein>
    <submittedName>
        <fullName evidence="1">Uncharacterized protein</fullName>
    </submittedName>
</protein>
<accession>A0A1W1CYU5</accession>
<dbReference type="AlphaFoldDB" id="A0A1W1CYU5"/>
<name>A0A1W1CYU5_9ZZZZ</name>
<reference evidence="1" key="1">
    <citation type="submission" date="2016-10" db="EMBL/GenBank/DDBJ databases">
        <authorList>
            <person name="de Groot N.N."/>
        </authorList>
    </citation>
    <scope>NUCLEOTIDE SEQUENCE</scope>
</reference>
<dbReference type="EMBL" id="FPHH01000161">
    <property type="protein sequence ID" value="SFV70903.1"/>
    <property type="molecule type" value="Genomic_DNA"/>
</dbReference>
<proteinExistence type="predicted"/>
<gene>
    <name evidence="1" type="ORF">MNB_SM-5-465</name>
</gene>